<keyword evidence="1 2" id="KW-0456">Lyase</keyword>
<dbReference type="EMBL" id="JBHSFV010000012">
    <property type="protein sequence ID" value="MFC4635851.1"/>
    <property type="molecule type" value="Genomic_DNA"/>
</dbReference>
<dbReference type="EC" id="4.2.1.-" evidence="2"/>
<dbReference type="InterPro" id="IPR013114">
    <property type="entry name" value="FabA_FabZ"/>
</dbReference>
<dbReference type="PANTHER" id="PTHR30272:SF1">
    <property type="entry name" value="3-HYDROXYACYL-[ACYL-CARRIER-PROTEIN] DEHYDRATASE"/>
    <property type="match status" value="1"/>
</dbReference>
<sequence length="145" mass="16566">MTTKEIIAQLPYTEPFLFVDEIEEVSETHIKGSYTFKEDAYFYKGHFKNHPVTPGVILTECMAQIGLVSLGMYLLKDKEPLENLKVAFTSANVSFLKPVYPNEKVTVLSEVSYFRFQKLKCHVKLYNQENEVVSQGELAGMFQGL</sequence>
<dbReference type="GO" id="GO:0016829">
    <property type="term" value="F:lyase activity"/>
    <property type="evidence" value="ECO:0007669"/>
    <property type="project" value="UniProtKB-KW"/>
</dbReference>
<gene>
    <name evidence="2" type="ORF">ACFO3O_18210</name>
</gene>
<evidence type="ECO:0000313" key="2">
    <source>
        <dbReference type="EMBL" id="MFC4635851.1"/>
    </source>
</evidence>
<protein>
    <submittedName>
        <fullName evidence="2">3-hydroxyacyl-ACP dehydratase FabZ family protein</fullName>
        <ecNumber evidence="2">4.2.1.-</ecNumber>
    </submittedName>
</protein>
<reference evidence="3" key="1">
    <citation type="journal article" date="2019" name="Int. J. Syst. Evol. Microbiol.">
        <title>The Global Catalogue of Microorganisms (GCM) 10K type strain sequencing project: providing services to taxonomists for standard genome sequencing and annotation.</title>
        <authorList>
            <consortium name="The Broad Institute Genomics Platform"/>
            <consortium name="The Broad Institute Genome Sequencing Center for Infectious Disease"/>
            <person name="Wu L."/>
            <person name="Ma J."/>
        </authorList>
    </citation>
    <scope>NUCLEOTIDE SEQUENCE [LARGE SCALE GENOMIC DNA]</scope>
    <source>
        <strain evidence="3">YJ-61-S</strain>
    </source>
</reference>
<dbReference type="PANTHER" id="PTHR30272">
    <property type="entry name" value="3-HYDROXYACYL-[ACYL-CARRIER-PROTEIN] DEHYDRATASE"/>
    <property type="match status" value="1"/>
</dbReference>
<proteinExistence type="predicted"/>
<dbReference type="SUPFAM" id="SSF54637">
    <property type="entry name" value="Thioesterase/thiol ester dehydrase-isomerase"/>
    <property type="match status" value="1"/>
</dbReference>
<organism evidence="2 3">
    <name type="scientific">Dokdonia ponticola</name>
    <dbReference type="NCBI Taxonomy" id="2041041"/>
    <lineage>
        <taxon>Bacteria</taxon>
        <taxon>Pseudomonadati</taxon>
        <taxon>Bacteroidota</taxon>
        <taxon>Flavobacteriia</taxon>
        <taxon>Flavobacteriales</taxon>
        <taxon>Flavobacteriaceae</taxon>
        <taxon>Dokdonia</taxon>
    </lineage>
</organism>
<dbReference type="Pfam" id="PF07977">
    <property type="entry name" value="FabA"/>
    <property type="match status" value="1"/>
</dbReference>
<keyword evidence="3" id="KW-1185">Reference proteome</keyword>
<dbReference type="RefSeq" id="WP_379981472.1">
    <property type="nucleotide sequence ID" value="NZ_JBHSFV010000012.1"/>
</dbReference>
<name>A0ABV9I2E1_9FLAO</name>
<evidence type="ECO:0000256" key="1">
    <source>
        <dbReference type="ARBA" id="ARBA00023239"/>
    </source>
</evidence>
<dbReference type="InterPro" id="IPR029069">
    <property type="entry name" value="HotDog_dom_sf"/>
</dbReference>
<dbReference type="Gene3D" id="3.10.129.10">
    <property type="entry name" value="Hotdog Thioesterase"/>
    <property type="match status" value="1"/>
</dbReference>
<dbReference type="Proteomes" id="UP001596043">
    <property type="component" value="Unassembled WGS sequence"/>
</dbReference>
<accession>A0ABV9I2E1</accession>
<evidence type="ECO:0000313" key="3">
    <source>
        <dbReference type="Proteomes" id="UP001596043"/>
    </source>
</evidence>
<comment type="caution">
    <text evidence="2">The sequence shown here is derived from an EMBL/GenBank/DDBJ whole genome shotgun (WGS) entry which is preliminary data.</text>
</comment>